<dbReference type="PANTHER" id="PTHR11019">
    <property type="entry name" value="HTH-TYPE TRANSCRIPTIONAL REGULATOR NIMR"/>
    <property type="match status" value="1"/>
</dbReference>
<evidence type="ECO:0000256" key="3">
    <source>
        <dbReference type="ARBA" id="ARBA00023163"/>
    </source>
</evidence>
<keyword evidence="6" id="KW-1185">Reference proteome</keyword>
<dbReference type="GO" id="GO:0003700">
    <property type="term" value="F:DNA-binding transcription factor activity"/>
    <property type="evidence" value="ECO:0007669"/>
    <property type="project" value="InterPro"/>
</dbReference>
<feature type="domain" description="HTH araC/xylS-type" evidence="4">
    <location>
        <begin position="160"/>
        <end position="258"/>
    </location>
</feature>
<dbReference type="GO" id="GO:0043565">
    <property type="term" value="F:sequence-specific DNA binding"/>
    <property type="evidence" value="ECO:0007669"/>
    <property type="project" value="InterPro"/>
</dbReference>
<dbReference type="Pfam" id="PF02311">
    <property type="entry name" value="AraC_binding"/>
    <property type="match status" value="1"/>
</dbReference>
<evidence type="ECO:0000259" key="4">
    <source>
        <dbReference type="PROSITE" id="PS01124"/>
    </source>
</evidence>
<dbReference type="Pfam" id="PF12833">
    <property type="entry name" value="HTH_18"/>
    <property type="match status" value="1"/>
</dbReference>
<sequence length="269" mass="30090">MERQPISCRSIIDRAEEPFVLFHEQLGCFQSDWHAHAWGQLVYAEKGCIHLRSEGRKSLIPGGYGVWIPPDAGHQIWSDSVSLHMRALCFPVGEGISGDDIAVFPVSSLLRELIRYTEKWREGGDDTVQPFLRVITTLIPEELKKATLVYLPSTGHPRLSVVLSYIQAHLAESFSFEWLAGEYGFSVRSLSRLFQAELGTSFSGYCRIARIMRALELIEGGADHVSGLAEDVGYESLPTFSNNFLEICGQRPALFIRSRKGQVDEAVSD</sequence>
<evidence type="ECO:0000256" key="1">
    <source>
        <dbReference type="ARBA" id="ARBA00023015"/>
    </source>
</evidence>
<dbReference type="InterPro" id="IPR011051">
    <property type="entry name" value="RmlC_Cupin_sf"/>
</dbReference>
<protein>
    <submittedName>
        <fullName evidence="5">Transcriptional regulator, AraC family</fullName>
    </submittedName>
</protein>
<dbReference type="EMBL" id="FNGS01000001">
    <property type="protein sequence ID" value="SDL12208.1"/>
    <property type="molecule type" value="Genomic_DNA"/>
</dbReference>
<gene>
    <name evidence="5" type="ORF">SAMN04488090_0054</name>
</gene>
<evidence type="ECO:0000313" key="5">
    <source>
        <dbReference type="EMBL" id="SDL12208.1"/>
    </source>
</evidence>
<dbReference type="Proteomes" id="UP000198901">
    <property type="component" value="Unassembled WGS sequence"/>
</dbReference>
<dbReference type="SUPFAM" id="SSF46689">
    <property type="entry name" value="Homeodomain-like"/>
    <property type="match status" value="1"/>
</dbReference>
<proteinExistence type="predicted"/>
<dbReference type="OrthoDB" id="1266582at2"/>
<dbReference type="InterPro" id="IPR003313">
    <property type="entry name" value="AraC-bd"/>
</dbReference>
<keyword evidence="3" id="KW-0804">Transcription</keyword>
<dbReference type="CDD" id="cd06124">
    <property type="entry name" value="cupin_NimR-like_N"/>
    <property type="match status" value="1"/>
</dbReference>
<keyword evidence="2" id="KW-0238">DNA-binding</keyword>
<dbReference type="PROSITE" id="PS01124">
    <property type="entry name" value="HTH_ARAC_FAMILY_2"/>
    <property type="match status" value="1"/>
</dbReference>
<dbReference type="InterPro" id="IPR018060">
    <property type="entry name" value="HTH_AraC"/>
</dbReference>
<organism evidence="5 6">
    <name type="scientific">Siphonobacter aquaeclarae</name>
    <dbReference type="NCBI Taxonomy" id="563176"/>
    <lineage>
        <taxon>Bacteria</taxon>
        <taxon>Pseudomonadati</taxon>
        <taxon>Bacteroidota</taxon>
        <taxon>Cytophagia</taxon>
        <taxon>Cytophagales</taxon>
        <taxon>Cytophagaceae</taxon>
        <taxon>Siphonobacter</taxon>
    </lineage>
</organism>
<evidence type="ECO:0000256" key="2">
    <source>
        <dbReference type="ARBA" id="ARBA00023125"/>
    </source>
</evidence>
<accession>A0A1G9HGS1</accession>
<dbReference type="SMART" id="SM00342">
    <property type="entry name" value="HTH_ARAC"/>
    <property type="match status" value="1"/>
</dbReference>
<reference evidence="5 6" key="1">
    <citation type="submission" date="2016-10" db="EMBL/GenBank/DDBJ databases">
        <authorList>
            <person name="de Groot N.N."/>
        </authorList>
    </citation>
    <scope>NUCLEOTIDE SEQUENCE [LARGE SCALE GENOMIC DNA]</scope>
    <source>
        <strain evidence="5 6">DSM 21668</strain>
    </source>
</reference>
<dbReference type="AlphaFoldDB" id="A0A1G9HGS1"/>
<dbReference type="PANTHER" id="PTHR11019:SF190">
    <property type="entry name" value="ARAC-FAMILY REGULATORY PROTEIN"/>
    <property type="match status" value="1"/>
</dbReference>
<name>A0A1G9HGS1_9BACT</name>
<keyword evidence="1" id="KW-0805">Transcription regulation</keyword>
<dbReference type="Gene3D" id="1.10.10.60">
    <property type="entry name" value="Homeodomain-like"/>
    <property type="match status" value="1"/>
</dbReference>
<evidence type="ECO:0000313" key="6">
    <source>
        <dbReference type="Proteomes" id="UP000198901"/>
    </source>
</evidence>
<dbReference type="InterPro" id="IPR009057">
    <property type="entry name" value="Homeodomain-like_sf"/>
</dbReference>
<dbReference type="SUPFAM" id="SSF51182">
    <property type="entry name" value="RmlC-like cupins"/>
    <property type="match status" value="1"/>
</dbReference>
<dbReference type="STRING" id="563176.SAMN04488090_0054"/>
<dbReference type="RefSeq" id="WP_093196367.1">
    <property type="nucleotide sequence ID" value="NZ_FNGS01000001.1"/>
</dbReference>